<dbReference type="InterPro" id="IPR019519">
    <property type="entry name" value="Elp5"/>
</dbReference>
<evidence type="ECO:0000256" key="9">
    <source>
        <dbReference type="SAM" id="MobiDB-lite"/>
    </source>
</evidence>
<dbReference type="Pfam" id="PF10483">
    <property type="entry name" value="Elong_Iki1"/>
    <property type="match status" value="1"/>
</dbReference>
<dbReference type="GO" id="GO:0005829">
    <property type="term" value="C:cytosol"/>
    <property type="evidence" value="ECO:0007669"/>
    <property type="project" value="TreeGrafter"/>
</dbReference>
<comment type="pathway">
    <text evidence="3">tRNA modification; 5-methoxycarbonylmethyl-2-thiouridine-tRNA biosynthesis.</text>
</comment>
<sequence length="284" mass="32558">MNVYDSVVRGTQASRLILIEEANLHLFFADSFLAKGQFLLHLITANRKSYDIHVLCYEHLVSKYQTLFPSLSNIHYHDCMTNILSLNLSMYETVSNIIEKSTRNIVIFIDSLSMYLLRTAFSKAYKELLDITSSDKFPKIVQLVAVIHNDVTEVNQIEHLKNICKTHVQVQSTNNPLFLNLRLEHKRSNGKCVVQKLKGELKSDCSFKLINDLPPQKIEEDKGIPTNLASFKLDLQDNEKKAKEELILPYTLVQNTSNTGGMIHYVPDEADDWDEEDPDDDLEI</sequence>
<dbReference type="GO" id="GO:0033588">
    <property type="term" value="C:elongator holoenzyme complex"/>
    <property type="evidence" value="ECO:0007669"/>
    <property type="project" value="InterPro"/>
</dbReference>
<comment type="similarity">
    <text evidence="4">Belongs to the ELP5 family.</text>
</comment>
<evidence type="ECO:0000256" key="4">
    <source>
        <dbReference type="ARBA" id="ARBA00009567"/>
    </source>
</evidence>
<keyword evidence="6" id="KW-0963">Cytoplasm</keyword>
<evidence type="ECO:0000256" key="6">
    <source>
        <dbReference type="ARBA" id="ARBA00022490"/>
    </source>
</evidence>
<reference evidence="10 11" key="1">
    <citation type="submission" date="2019-08" db="EMBL/GenBank/DDBJ databases">
        <title>Whole genome of Aphis craccivora.</title>
        <authorList>
            <person name="Voronova N.V."/>
            <person name="Shulinski R.S."/>
            <person name="Bandarenka Y.V."/>
            <person name="Zhorov D.G."/>
            <person name="Warner D."/>
        </authorList>
    </citation>
    <scope>NUCLEOTIDE SEQUENCE [LARGE SCALE GENOMIC DNA]</scope>
    <source>
        <strain evidence="10">180601</strain>
        <tissue evidence="10">Whole Body</tissue>
    </source>
</reference>
<dbReference type="GO" id="GO:0005634">
    <property type="term" value="C:nucleus"/>
    <property type="evidence" value="ECO:0007669"/>
    <property type="project" value="UniProtKB-SubCell"/>
</dbReference>
<keyword evidence="8" id="KW-0539">Nucleus</keyword>
<dbReference type="EMBL" id="VUJU01000626">
    <property type="protein sequence ID" value="KAF0769239.1"/>
    <property type="molecule type" value="Genomic_DNA"/>
</dbReference>
<evidence type="ECO:0000256" key="5">
    <source>
        <dbReference type="ARBA" id="ARBA00020264"/>
    </source>
</evidence>
<evidence type="ECO:0000256" key="3">
    <source>
        <dbReference type="ARBA" id="ARBA00005043"/>
    </source>
</evidence>
<keyword evidence="11" id="KW-1185">Reference proteome</keyword>
<dbReference type="GO" id="GO:0002098">
    <property type="term" value="P:tRNA wobble uridine modification"/>
    <property type="evidence" value="ECO:0007669"/>
    <property type="project" value="InterPro"/>
</dbReference>
<evidence type="ECO:0000313" key="11">
    <source>
        <dbReference type="Proteomes" id="UP000478052"/>
    </source>
</evidence>
<feature type="region of interest" description="Disordered" evidence="9">
    <location>
        <begin position="264"/>
        <end position="284"/>
    </location>
</feature>
<dbReference type="PANTHER" id="PTHR15641:SF1">
    <property type="entry name" value="ELONGATOR COMPLEX PROTEIN 5"/>
    <property type="match status" value="1"/>
</dbReference>
<dbReference type="OrthoDB" id="166907at2759"/>
<name>A0A6G0ZE88_APHCR</name>
<keyword evidence="7" id="KW-0819">tRNA processing</keyword>
<dbReference type="PANTHER" id="PTHR15641">
    <property type="entry name" value="ELONGATOR COMPLEX PROTEIN 5"/>
    <property type="match status" value="1"/>
</dbReference>
<evidence type="ECO:0000313" key="10">
    <source>
        <dbReference type="EMBL" id="KAF0769239.1"/>
    </source>
</evidence>
<evidence type="ECO:0000256" key="8">
    <source>
        <dbReference type="ARBA" id="ARBA00023242"/>
    </source>
</evidence>
<proteinExistence type="inferred from homology"/>
<feature type="compositionally biased region" description="Acidic residues" evidence="9">
    <location>
        <begin position="268"/>
        <end position="284"/>
    </location>
</feature>
<dbReference type="GO" id="GO:0000049">
    <property type="term" value="F:tRNA binding"/>
    <property type="evidence" value="ECO:0007669"/>
    <property type="project" value="TreeGrafter"/>
</dbReference>
<evidence type="ECO:0000256" key="7">
    <source>
        <dbReference type="ARBA" id="ARBA00022694"/>
    </source>
</evidence>
<dbReference type="UniPathway" id="UPA00988"/>
<evidence type="ECO:0000256" key="1">
    <source>
        <dbReference type="ARBA" id="ARBA00004123"/>
    </source>
</evidence>
<comment type="subcellular location">
    <subcellularLocation>
        <location evidence="2">Cytoplasm</location>
    </subcellularLocation>
    <subcellularLocation>
        <location evidence="1">Nucleus</location>
    </subcellularLocation>
</comment>
<gene>
    <name evidence="10" type="ORF">FWK35_00004744</name>
</gene>
<evidence type="ECO:0000256" key="2">
    <source>
        <dbReference type="ARBA" id="ARBA00004496"/>
    </source>
</evidence>
<comment type="caution">
    <text evidence="10">The sequence shown here is derived from an EMBL/GenBank/DDBJ whole genome shotgun (WGS) entry which is preliminary data.</text>
</comment>
<protein>
    <recommendedName>
        <fullName evidence="5">Elongator complex protein 5</fullName>
    </recommendedName>
</protein>
<dbReference type="AlphaFoldDB" id="A0A6G0ZE88"/>
<organism evidence="10 11">
    <name type="scientific">Aphis craccivora</name>
    <name type="common">Cowpea aphid</name>
    <dbReference type="NCBI Taxonomy" id="307492"/>
    <lineage>
        <taxon>Eukaryota</taxon>
        <taxon>Metazoa</taxon>
        <taxon>Ecdysozoa</taxon>
        <taxon>Arthropoda</taxon>
        <taxon>Hexapoda</taxon>
        <taxon>Insecta</taxon>
        <taxon>Pterygota</taxon>
        <taxon>Neoptera</taxon>
        <taxon>Paraneoptera</taxon>
        <taxon>Hemiptera</taxon>
        <taxon>Sternorrhyncha</taxon>
        <taxon>Aphidomorpha</taxon>
        <taxon>Aphidoidea</taxon>
        <taxon>Aphididae</taxon>
        <taxon>Aphidini</taxon>
        <taxon>Aphis</taxon>
        <taxon>Aphis</taxon>
    </lineage>
</organism>
<dbReference type="Proteomes" id="UP000478052">
    <property type="component" value="Unassembled WGS sequence"/>
</dbReference>
<accession>A0A6G0ZE88</accession>